<dbReference type="GO" id="GO:0005794">
    <property type="term" value="C:Golgi apparatus"/>
    <property type="evidence" value="ECO:0007669"/>
    <property type="project" value="TreeGrafter"/>
</dbReference>
<feature type="region of interest" description="Disordered" evidence="7">
    <location>
        <begin position="1"/>
        <end position="36"/>
    </location>
</feature>
<dbReference type="GO" id="GO:0005783">
    <property type="term" value="C:endoplasmic reticulum"/>
    <property type="evidence" value="ECO:0007669"/>
    <property type="project" value="EnsemblFungi"/>
</dbReference>
<evidence type="ECO:0000256" key="1">
    <source>
        <dbReference type="ARBA" id="ARBA00004370"/>
    </source>
</evidence>
<dbReference type="InterPro" id="IPR005045">
    <property type="entry name" value="CDC50/LEM3_fam"/>
</dbReference>
<keyword evidence="4 8" id="KW-1133">Transmembrane helix</keyword>
<evidence type="ECO:0000256" key="7">
    <source>
        <dbReference type="SAM" id="MobiDB-lite"/>
    </source>
</evidence>
<dbReference type="AlphaFoldDB" id="W6MLN9"/>
<evidence type="ECO:0000313" key="10">
    <source>
        <dbReference type="Proteomes" id="UP000019384"/>
    </source>
</evidence>
<evidence type="ECO:0000313" key="9">
    <source>
        <dbReference type="EMBL" id="CDK27416.1"/>
    </source>
</evidence>
<feature type="transmembrane region" description="Helical" evidence="8">
    <location>
        <begin position="57"/>
        <end position="78"/>
    </location>
</feature>
<evidence type="ECO:0008006" key="11">
    <source>
        <dbReference type="Google" id="ProtNLM"/>
    </source>
</evidence>
<comment type="similarity">
    <text evidence="2 6">Belongs to the CDC50/LEM3 family.</text>
</comment>
<keyword evidence="5 6" id="KW-0472">Membrane</keyword>
<dbReference type="GeneID" id="34520799"/>
<evidence type="ECO:0000256" key="8">
    <source>
        <dbReference type="SAM" id="Phobius"/>
    </source>
</evidence>
<accession>W6MLN9</accession>
<comment type="subcellular location">
    <subcellularLocation>
        <location evidence="1">Membrane</location>
    </subcellularLocation>
</comment>
<evidence type="ECO:0000256" key="4">
    <source>
        <dbReference type="ARBA" id="ARBA00022989"/>
    </source>
</evidence>
<evidence type="ECO:0000256" key="6">
    <source>
        <dbReference type="PIRNR" id="PIRNR015840"/>
    </source>
</evidence>
<dbReference type="GO" id="GO:0007166">
    <property type="term" value="P:cell surface receptor signaling pathway"/>
    <property type="evidence" value="ECO:0007669"/>
    <property type="project" value="EnsemblFungi"/>
</dbReference>
<dbReference type="Proteomes" id="UP000019384">
    <property type="component" value="Unassembled WGS sequence"/>
</dbReference>
<dbReference type="Pfam" id="PF03381">
    <property type="entry name" value="CDC50"/>
    <property type="match status" value="1"/>
</dbReference>
<organism evidence="9 10">
    <name type="scientific">Kuraishia capsulata CBS 1993</name>
    <dbReference type="NCBI Taxonomy" id="1382522"/>
    <lineage>
        <taxon>Eukaryota</taxon>
        <taxon>Fungi</taxon>
        <taxon>Dikarya</taxon>
        <taxon>Ascomycota</taxon>
        <taxon>Saccharomycotina</taxon>
        <taxon>Pichiomycetes</taxon>
        <taxon>Pichiales</taxon>
        <taxon>Pichiaceae</taxon>
        <taxon>Kuraishia</taxon>
    </lineage>
</organism>
<dbReference type="EMBL" id="HG793128">
    <property type="protein sequence ID" value="CDK27416.1"/>
    <property type="molecule type" value="Genomic_DNA"/>
</dbReference>
<dbReference type="RefSeq" id="XP_022459411.1">
    <property type="nucleotide sequence ID" value="XM_022601805.1"/>
</dbReference>
<proteinExistence type="inferred from homology"/>
<dbReference type="PANTHER" id="PTHR10926:SF20">
    <property type="entry name" value="PHOSPHOLIPID-TRANSPORTING ATPASE ACCESSORY SUBUNIT LEM3"/>
    <property type="match status" value="1"/>
</dbReference>
<dbReference type="GO" id="GO:0005886">
    <property type="term" value="C:plasma membrane"/>
    <property type="evidence" value="ECO:0007669"/>
    <property type="project" value="EnsemblFungi"/>
</dbReference>
<reference evidence="9" key="2">
    <citation type="submission" date="2014-02" db="EMBL/GenBank/DDBJ databases">
        <title>Complete DNA sequence of /Kuraishia capsulata/ illustrates novel genomic features among budding yeasts (/Saccharomycotina/).</title>
        <authorList>
            <person name="Morales L."/>
            <person name="Noel B."/>
            <person name="Porcel B."/>
            <person name="Marcet-Houben M."/>
            <person name="Hullo M-F."/>
            <person name="Sacerdot C."/>
            <person name="Tekaia F."/>
            <person name="Leh-Louis V."/>
            <person name="Despons L."/>
            <person name="Khanna V."/>
            <person name="Aury J-M."/>
            <person name="Barbe V."/>
            <person name="Couloux A."/>
            <person name="Labadie K."/>
            <person name="Pelletier E."/>
            <person name="Souciet J-L."/>
            <person name="Boekhout T."/>
            <person name="Gabaldon T."/>
            <person name="Wincker P."/>
            <person name="Dujon B."/>
        </authorList>
    </citation>
    <scope>NUCLEOTIDE SEQUENCE</scope>
    <source>
        <strain evidence="9">CBS 1993</strain>
    </source>
</reference>
<protein>
    <recommendedName>
        <fullName evidence="11">Cell division control protein 50</fullName>
    </recommendedName>
</protein>
<dbReference type="PIRSF" id="PIRSF015840">
    <property type="entry name" value="DUF284_TM_euk"/>
    <property type="match status" value="1"/>
</dbReference>
<reference evidence="9" key="1">
    <citation type="submission" date="2013-12" db="EMBL/GenBank/DDBJ databases">
        <authorList>
            <person name="Genoscope - CEA"/>
        </authorList>
    </citation>
    <scope>NUCLEOTIDE SEQUENCE</scope>
    <source>
        <strain evidence="9">CBS 1993</strain>
    </source>
</reference>
<evidence type="ECO:0000256" key="2">
    <source>
        <dbReference type="ARBA" id="ARBA00009457"/>
    </source>
</evidence>
<dbReference type="GO" id="GO:0044088">
    <property type="term" value="P:regulation of vacuole organization"/>
    <property type="evidence" value="ECO:0007669"/>
    <property type="project" value="EnsemblFungi"/>
</dbReference>
<sequence>MVALRRRREEPEDQFDSGSSSESEEVVVSTEKSRRPAENAFRQQRLKAYHPILTPKTIIPLLLGLAVIFIPLGGGMLYGSRQIEEMVIDYTQCENLASSDYYSEIPVEYVKTEFHKNASINAQWKYATDESQTFEDERGLCKIQFTTPNDIGSPVFMYYKLKNFYANHRRYVQSFSEDQLNGKAASTDKIKNNAGQNCKPLSTNHEGKKYYPCGLIANSLFNDTFSSPLAKNGTSKDYSMTNEGIAWSSDKDRFKKTKYNVSEIVPPPNWYKKYPNGYTEDNLPDISTWEELQNWMHPSALPLFSKLVLRNDVSAMPAGTYEVTIGLHFPVTDYNGHKYLYISTRSVIGSKNSFLGIAWIVGGGICLILSMVFLIVNMVHPRKTGDLSMLSWNKQPEEHRD</sequence>
<feature type="transmembrane region" description="Helical" evidence="8">
    <location>
        <begin position="354"/>
        <end position="379"/>
    </location>
</feature>
<dbReference type="STRING" id="1382522.W6MLN9"/>
<dbReference type="GO" id="GO:0140345">
    <property type="term" value="F:phosphatidylcholine flippase activity"/>
    <property type="evidence" value="ECO:0007669"/>
    <property type="project" value="EnsemblFungi"/>
</dbReference>
<name>W6MLN9_9ASCO</name>
<evidence type="ECO:0000256" key="5">
    <source>
        <dbReference type="ARBA" id="ARBA00023136"/>
    </source>
</evidence>
<gene>
    <name evidence="9" type="ORF">KUCA_T00003394001</name>
</gene>
<dbReference type="GO" id="GO:1990531">
    <property type="term" value="C:phospholipid-translocating ATPase complex"/>
    <property type="evidence" value="ECO:0007669"/>
    <property type="project" value="EnsemblFungi"/>
</dbReference>
<evidence type="ECO:0000256" key="3">
    <source>
        <dbReference type="ARBA" id="ARBA00022692"/>
    </source>
</evidence>
<dbReference type="OrthoDB" id="340608at2759"/>
<dbReference type="PANTHER" id="PTHR10926">
    <property type="entry name" value="CELL CYCLE CONTROL PROTEIN 50"/>
    <property type="match status" value="1"/>
</dbReference>
<dbReference type="HOGENOM" id="CLU_025025_0_1_1"/>
<dbReference type="GO" id="GO:0015247">
    <property type="term" value="F:aminophospholipid flippase activity"/>
    <property type="evidence" value="ECO:0007669"/>
    <property type="project" value="EnsemblFungi"/>
</dbReference>
<keyword evidence="10" id="KW-1185">Reference proteome</keyword>
<keyword evidence="3 8" id="KW-0812">Transmembrane</keyword>